<accession>L8GT70</accession>
<dbReference type="KEGG" id="acan:ACA1_078980"/>
<dbReference type="AlphaFoldDB" id="L8GT70"/>
<dbReference type="Gene3D" id="3.90.550.50">
    <property type="match status" value="1"/>
</dbReference>
<dbReference type="RefSeq" id="XP_004337826.1">
    <property type="nucleotide sequence ID" value="XM_004337778.1"/>
</dbReference>
<reference evidence="1 2" key="1">
    <citation type="journal article" date="2013" name="Genome Biol.">
        <title>Genome of Acanthamoeba castellanii highlights extensive lateral gene transfer and early evolution of tyrosine kinase signaling.</title>
        <authorList>
            <person name="Clarke M."/>
            <person name="Lohan A.J."/>
            <person name="Liu B."/>
            <person name="Lagkouvardos I."/>
            <person name="Roy S."/>
            <person name="Zafar N."/>
            <person name="Bertelli C."/>
            <person name="Schilde C."/>
            <person name="Kianianmomeni A."/>
            <person name="Burglin T.R."/>
            <person name="Frech C."/>
            <person name="Turcotte B."/>
            <person name="Kopec K.O."/>
            <person name="Synnott J.M."/>
            <person name="Choo C."/>
            <person name="Paponov I."/>
            <person name="Finkler A."/>
            <person name="Soon Heng Tan C."/>
            <person name="Hutchins A.P."/>
            <person name="Weinmeier T."/>
            <person name="Rattei T."/>
            <person name="Chu J.S."/>
            <person name="Gimenez G."/>
            <person name="Irimia M."/>
            <person name="Rigden D.J."/>
            <person name="Fitzpatrick D.A."/>
            <person name="Lorenzo-Morales J."/>
            <person name="Bateman A."/>
            <person name="Chiu C.H."/>
            <person name="Tang P."/>
            <person name="Hegemann P."/>
            <person name="Fromm H."/>
            <person name="Raoult D."/>
            <person name="Greub G."/>
            <person name="Miranda-Saavedra D."/>
            <person name="Chen N."/>
            <person name="Nash P."/>
            <person name="Ginger M.L."/>
            <person name="Horn M."/>
            <person name="Schaap P."/>
            <person name="Caler L."/>
            <person name="Loftus B."/>
        </authorList>
    </citation>
    <scope>NUCLEOTIDE SEQUENCE [LARGE SCALE GENOMIC DNA]</scope>
    <source>
        <strain evidence="1 2">Neff</strain>
    </source>
</reference>
<keyword evidence="2" id="KW-1185">Reference proteome</keyword>
<evidence type="ECO:0000313" key="2">
    <source>
        <dbReference type="Proteomes" id="UP000011083"/>
    </source>
</evidence>
<dbReference type="Proteomes" id="UP000011083">
    <property type="component" value="Unassembled WGS sequence"/>
</dbReference>
<organism evidence="1 2">
    <name type="scientific">Acanthamoeba castellanii (strain ATCC 30010 / Neff)</name>
    <dbReference type="NCBI Taxonomy" id="1257118"/>
    <lineage>
        <taxon>Eukaryota</taxon>
        <taxon>Amoebozoa</taxon>
        <taxon>Discosea</taxon>
        <taxon>Longamoebia</taxon>
        <taxon>Centramoebida</taxon>
        <taxon>Acanthamoebidae</taxon>
        <taxon>Acanthamoeba</taxon>
    </lineage>
</organism>
<dbReference type="VEuPathDB" id="AmoebaDB:ACA1_078980"/>
<protein>
    <submittedName>
        <fullName evidence="1">Uncharacterized protein</fullName>
    </submittedName>
</protein>
<evidence type="ECO:0000313" key="1">
    <source>
        <dbReference type="EMBL" id="ELR15813.1"/>
    </source>
</evidence>
<dbReference type="EMBL" id="KB008022">
    <property type="protein sequence ID" value="ELR15813.1"/>
    <property type="molecule type" value="Genomic_DNA"/>
</dbReference>
<gene>
    <name evidence="1" type="ORF">ACA1_078980</name>
</gene>
<dbReference type="OrthoDB" id="414175at2759"/>
<name>L8GT70_ACACF</name>
<sequence length="390" mass="44304">MTYSSTLGSHPKILLQLSPQKGLYSKVTFNLAAPTSGHRLRSISYFSCLAEDLALYELKKKVKVIVTTVAQNRARVELLRRVYRDDPWARDLFVFISDTEDPDLGTITVPKCNAMRSWVSAKCCRFAHFYFRVWEERYPEVEWVFKADDDSYVHPRNLILTVASLIAAGSSNGSNAASNSADKPLFLGDRTSWYNGRRDDDPASPDLRSITIWPHGGAGWLINRAARDHLKSKPSLGCGGLDDVGFGQWATRNGLALTPYHGFHQRSAFDGRLYGEGRDFLDSVVPAAFFLCVKDDVIRLPYYPVTFHKLMATFPQMHEVMNRKRFELVPLPELRAEDKHLEARGDNYYRRVRPWLEALAANKTAYAHADCRSVFDLDTILSLKHDLQLP</sequence>
<proteinExistence type="predicted"/>
<dbReference type="GeneID" id="14916475"/>